<evidence type="ECO:0000313" key="1">
    <source>
        <dbReference type="EMBL" id="WOJ88045.1"/>
    </source>
</evidence>
<gene>
    <name evidence="1" type="ORF">RZS28_09260</name>
</gene>
<sequence>MEESLKINALEQPYCSERDSAPAQWEPEHVGKRLVKAFITLDRLPRLRGPREPGGHWPRHAVEWADQLAQAELDESERRTREQASNRTTIRPTGAEIAQMEMAFDWLRELRAEDSGMALVTSLWALRTARGRSVKALCAEKKWAPHTFYRKRAKALSHLANWLNARSVPVF</sequence>
<proteinExistence type="predicted"/>
<evidence type="ECO:0000313" key="2">
    <source>
        <dbReference type="Proteomes" id="UP001626536"/>
    </source>
</evidence>
<keyword evidence="2" id="KW-1185">Reference proteome</keyword>
<dbReference type="EMBL" id="CP136862">
    <property type="protein sequence ID" value="WOJ88045.1"/>
    <property type="molecule type" value="Genomic_DNA"/>
</dbReference>
<dbReference type="Proteomes" id="UP001626536">
    <property type="component" value="Chromosome"/>
</dbReference>
<reference evidence="1 2" key="1">
    <citation type="submission" date="2023-10" db="EMBL/GenBank/DDBJ databases">
        <title>Novel methanotroph of the genus Methylocapsa from a subarctic wetland.</title>
        <authorList>
            <person name="Belova S.E."/>
            <person name="Oshkin I.Y."/>
            <person name="Miroshnikov K."/>
            <person name="Dedysh S.N."/>
        </authorList>
    </citation>
    <scope>NUCLEOTIDE SEQUENCE [LARGE SCALE GENOMIC DNA]</scope>
    <source>
        <strain evidence="1 2">RX1</strain>
    </source>
</reference>
<protein>
    <submittedName>
        <fullName evidence="1">Uncharacterized protein</fullName>
    </submittedName>
</protein>
<dbReference type="RefSeq" id="WP_407337483.1">
    <property type="nucleotide sequence ID" value="NZ_CP136862.1"/>
</dbReference>
<organism evidence="1 2">
    <name type="scientific">Methylocapsa polymorpha</name>
    <dbReference type="NCBI Taxonomy" id="3080828"/>
    <lineage>
        <taxon>Bacteria</taxon>
        <taxon>Pseudomonadati</taxon>
        <taxon>Pseudomonadota</taxon>
        <taxon>Alphaproteobacteria</taxon>
        <taxon>Hyphomicrobiales</taxon>
        <taxon>Beijerinckiaceae</taxon>
        <taxon>Methylocapsa</taxon>
    </lineage>
</organism>
<name>A0ABZ0HM85_9HYPH</name>
<accession>A0ABZ0HM85</accession>